<reference evidence="3 4" key="1">
    <citation type="journal article" date="2021" name="Hortic Res">
        <title>Chromosome-scale assembly of the Dendrobium chrysotoxum genome enhances the understanding of orchid evolution.</title>
        <authorList>
            <person name="Zhang Y."/>
            <person name="Zhang G.Q."/>
            <person name="Zhang D."/>
            <person name="Liu X.D."/>
            <person name="Xu X.Y."/>
            <person name="Sun W.H."/>
            <person name="Yu X."/>
            <person name="Zhu X."/>
            <person name="Wang Z.W."/>
            <person name="Zhao X."/>
            <person name="Zhong W.Y."/>
            <person name="Chen H."/>
            <person name="Yin W.L."/>
            <person name="Huang T."/>
            <person name="Niu S.C."/>
            <person name="Liu Z.J."/>
        </authorList>
    </citation>
    <scope>NUCLEOTIDE SEQUENCE [LARGE SCALE GENOMIC DNA]</scope>
    <source>
        <strain evidence="3">Lindl</strain>
    </source>
</reference>
<evidence type="ECO:0000256" key="2">
    <source>
        <dbReference type="SAM" id="Phobius"/>
    </source>
</evidence>
<evidence type="ECO:0000313" key="4">
    <source>
        <dbReference type="Proteomes" id="UP000775213"/>
    </source>
</evidence>
<keyword evidence="2" id="KW-0472">Membrane</keyword>
<dbReference type="AlphaFoldDB" id="A0AAV7G5I7"/>
<feature type="compositionally biased region" description="Basic and acidic residues" evidence="1">
    <location>
        <begin position="17"/>
        <end position="41"/>
    </location>
</feature>
<keyword evidence="4" id="KW-1185">Reference proteome</keyword>
<feature type="region of interest" description="Disordered" evidence="1">
    <location>
        <begin position="85"/>
        <end position="110"/>
    </location>
</feature>
<keyword evidence="2" id="KW-1133">Transmembrane helix</keyword>
<dbReference type="EMBL" id="JAGFBR010000018">
    <property type="protein sequence ID" value="KAH0450618.1"/>
    <property type="molecule type" value="Genomic_DNA"/>
</dbReference>
<feature type="transmembrane region" description="Helical" evidence="2">
    <location>
        <begin position="303"/>
        <end position="324"/>
    </location>
</feature>
<comment type="caution">
    <text evidence="3">The sequence shown here is derived from an EMBL/GenBank/DDBJ whole genome shotgun (WGS) entry which is preliminary data.</text>
</comment>
<name>A0AAV7G5I7_DENCH</name>
<keyword evidence="2" id="KW-0812">Transmembrane</keyword>
<evidence type="ECO:0000313" key="3">
    <source>
        <dbReference type="EMBL" id="KAH0450618.1"/>
    </source>
</evidence>
<feature type="transmembrane region" description="Helical" evidence="2">
    <location>
        <begin position="368"/>
        <end position="392"/>
    </location>
</feature>
<evidence type="ECO:0000256" key="1">
    <source>
        <dbReference type="SAM" id="MobiDB-lite"/>
    </source>
</evidence>
<sequence length="473" mass="51634">MSLKNSINRTLFPLEKGGSKPREKAKEEEGAPNPKEKRERSEIALASLLLLDHHQSSIGPPLDAMSLDGPLPGVLSFTGPPLDALSPAGSPLKAQTSAEPPPESRTSAGPPPYIYGFFDPRLQNGPSDLPSRGFTSKAVHSLFSASIPVIFFGVRVLRFGSQSYPCRYYGDGGSDALCGFTVLPVPSRGRIHSNSCSDATEVNLGWLSSSLKCWSLRPLASYTHFQCKFDKGKWKANAEKGLNYGKTLETNNLKSKPFTTNFGGNLDEERNYFANNASSESYPTVFYSIVQDLSNDGRHPMSMVGYALGLVDLGLLAWVLWWWLIFGWELILEFYFCMVECDFSFPLAAFSFSPLLPPRFLLLSLRFWWFYFCFPYGFAGFVACCLGCWSAPSVPSQLAGSVACCLGCWSAPSVPSQLAGFVACCLGCWSAPSVPSQLAGSVPFSWLVAVDFCPDSCAELYGCCLVTFGLSFP</sequence>
<dbReference type="Proteomes" id="UP000775213">
    <property type="component" value="Unassembled WGS sequence"/>
</dbReference>
<proteinExistence type="predicted"/>
<accession>A0AAV7G5I7</accession>
<gene>
    <name evidence="3" type="ORF">IEQ34_021310</name>
</gene>
<feature type="compositionally biased region" description="Pro residues" evidence="1">
    <location>
        <begin position="99"/>
        <end position="110"/>
    </location>
</feature>
<protein>
    <submittedName>
        <fullName evidence="3">Uncharacterized protein</fullName>
    </submittedName>
</protein>
<organism evidence="3 4">
    <name type="scientific">Dendrobium chrysotoxum</name>
    <name type="common">Orchid</name>
    <dbReference type="NCBI Taxonomy" id="161865"/>
    <lineage>
        <taxon>Eukaryota</taxon>
        <taxon>Viridiplantae</taxon>
        <taxon>Streptophyta</taxon>
        <taxon>Embryophyta</taxon>
        <taxon>Tracheophyta</taxon>
        <taxon>Spermatophyta</taxon>
        <taxon>Magnoliopsida</taxon>
        <taxon>Liliopsida</taxon>
        <taxon>Asparagales</taxon>
        <taxon>Orchidaceae</taxon>
        <taxon>Epidendroideae</taxon>
        <taxon>Malaxideae</taxon>
        <taxon>Dendrobiinae</taxon>
        <taxon>Dendrobium</taxon>
    </lineage>
</organism>
<feature type="transmembrane region" description="Helical" evidence="2">
    <location>
        <begin position="330"/>
        <end position="356"/>
    </location>
</feature>
<feature type="region of interest" description="Disordered" evidence="1">
    <location>
        <begin position="1"/>
        <end position="41"/>
    </location>
</feature>